<name>M1VFN4_CYAM1</name>
<accession>M1VFN4</accession>
<dbReference type="PANTHER" id="PTHR33209:SF1">
    <property type="entry name" value="PEPTIDASE S49 DOMAIN-CONTAINING PROTEIN"/>
    <property type="match status" value="1"/>
</dbReference>
<dbReference type="STRING" id="280699.M1VFN4"/>
<keyword evidence="2 7" id="KW-0645">Protease</keyword>
<keyword evidence="3" id="KW-0378">Hydrolase</keyword>
<feature type="domain" description="Peptidase S49" evidence="6">
    <location>
        <begin position="191"/>
        <end position="337"/>
    </location>
</feature>
<dbReference type="EMBL" id="AP006498">
    <property type="protein sequence ID" value="BAM81792.1"/>
    <property type="molecule type" value="Genomic_DNA"/>
</dbReference>
<sequence>MWVRGRWLLQPLRSNRATCSSLSTGRAQSSPQEDGATAKAGRFWGGGWVSRLSRTLRNTLALIGLSTIALSALTAARADQAYRAAVGDRPASVILEIPLDRIVITEEEPIEDLAVWRRLWRRLSSGSMSPPEPVSLFQVTRALEDAARDPRIAGILTTSGSNQGRAFRAYTNPLGVLEEVTAALRSFALAGQPTAFYAPSFENTAMYYLAAAHEKIFMHPTGIWNVVGLSAGGLFLRDLLDAKGVRIDVIRCGEYKTAANIFTQTAYTPEHREAVQALLDTMYVTIVQAIAANRRKEPARVEALINTAPLSASEAFEANLVDALAYPDAVRSQMQALVLARMQERAAERQEARELLEQALLNPQALEDLSDSVERWLRTRPWEANPPSVEREPAAEWFAAYEAVQRARSTVANSDSEIPAENATVLVERIQALLKLSTAQETRLGDAVPDASIDAKRPASRSEGHARRESTESLRFCPVTDYIAERSLFRSRLERAQQSGLEWLKRRFSRTEPLGNADRRASIPVIAIVPVTGVLTDGSVRSPLRALRKASKDPKVCAVVLRVVSPGGTVTASENLRQAVEQCAQAKPVIASFGEVAASGAYLAALGAKHIIAPTCCITGSIGVILLRLNLLDVAKRNGIQFDHVSIGKNAPSFAAVSSLFQPLDEEQQQRLQSLVHWQYKLFCERVSRARRLSEEAAQRVARGRVWSGADALRNGVVDQQGGLQDAIRLARREAGLAAWDPASVDARYGQYSGSAVQTLRRLTSRDRDDTEQEQLAELVLRSPMITVPSEVQRYLGQCLQLLGHASVPEPMALWLEGIGFWIHS</sequence>
<evidence type="ECO:0000259" key="6">
    <source>
        <dbReference type="Pfam" id="PF01343"/>
    </source>
</evidence>
<evidence type="ECO:0000256" key="5">
    <source>
        <dbReference type="SAM" id="MobiDB-lite"/>
    </source>
</evidence>
<evidence type="ECO:0000256" key="3">
    <source>
        <dbReference type="ARBA" id="ARBA00022801"/>
    </source>
</evidence>
<dbReference type="NCBIfam" id="TIGR00706">
    <property type="entry name" value="SppA_dom"/>
    <property type="match status" value="1"/>
</dbReference>
<feature type="domain" description="Peptidase S49" evidence="6">
    <location>
        <begin position="584"/>
        <end position="737"/>
    </location>
</feature>
<dbReference type="Pfam" id="PF01343">
    <property type="entry name" value="Peptidase_S49"/>
    <property type="match status" value="2"/>
</dbReference>
<proteinExistence type="inferred from homology"/>
<dbReference type="InterPro" id="IPR004635">
    <property type="entry name" value="Pept_S49_SppA"/>
</dbReference>
<dbReference type="AlphaFoldDB" id="M1VFN4"/>
<dbReference type="PANTHER" id="PTHR33209">
    <property type="entry name" value="PROTEASE 4"/>
    <property type="match status" value="1"/>
</dbReference>
<dbReference type="InterPro" id="IPR002142">
    <property type="entry name" value="Peptidase_S49"/>
</dbReference>
<organism evidence="7 8">
    <name type="scientific">Cyanidioschyzon merolae (strain NIES-3377 / 10D)</name>
    <name type="common">Unicellular red alga</name>
    <dbReference type="NCBI Taxonomy" id="280699"/>
    <lineage>
        <taxon>Eukaryota</taxon>
        <taxon>Rhodophyta</taxon>
        <taxon>Bangiophyceae</taxon>
        <taxon>Cyanidiales</taxon>
        <taxon>Cyanidiaceae</taxon>
        <taxon>Cyanidioschyzon</taxon>
    </lineage>
</organism>
<feature type="compositionally biased region" description="Basic and acidic residues" evidence="5">
    <location>
        <begin position="453"/>
        <end position="470"/>
    </location>
</feature>
<dbReference type="Gene3D" id="6.20.330.10">
    <property type="match status" value="1"/>
</dbReference>
<dbReference type="KEGG" id="cme:CYME_CMP160C"/>
<dbReference type="InterPro" id="IPR047217">
    <property type="entry name" value="S49_SppA_67K_type_N"/>
</dbReference>
<dbReference type="OMA" id="VENGWDA"/>
<protein>
    <submittedName>
        <fullName evidence="7">Protease IV</fullName>
    </submittedName>
</protein>
<dbReference type="GO" id="GO:0008236">
    <property type="term" value="F:serine-type peptidase activity"/>
    <property type="evidence" value="ECO:0007669"/>
    <property type="project" value="UniProtKB-KW"/>
</dbReference>
<evidence type="ECO:0000256" key="2">
    <source>
        <dbReference type="ARBA" id="ARBA00022670"/>
    </source>
</evidence>
<keyword evidence="4" id="KW-0720">Serine protease</keyword>
<comment type="similarity">
    <text evidence="1">Belongs to the peptidase S49 family.</text>
</comment>
<dbReference type="InterPro" id="IPR029045">
    <property type="entry name" value="ClpP/crotonase-like_dom_sf"/>
</dbReference>
<keyword evidence="8" id="KW-1185">Reference proteome</keyword>
<dbReference type="GO" id="GO:0006508">
    <property type="term" value="P:proteolysis"/>
    <property type="evidence" value="ECO:0007669"/>
    <property type="project" value="UniProtKB-KW"/>
</dbReference>
<evidence type="ECO:0000256" key="4">
    <source>
        <dbReference type="ARBA" id="ARBA00022825"/>
    </source>
</evidence>
<dbReference type="eggNOG" id="ENOG502QQH5">
    <property type="taxonomic scope" value="Eukaryota"/>
</dbReference>
<dbReference type="Gramene" id="CMP160CT">
    <property type="protein sequence ID" value="CMP160CT"/>
    <property type="gene ID" value="CMP160C"/>
</dbReference>
<evidence type="ECO:0000313" key="8">
    <source>
        <dbReference type="Proteomes" id="UP000007014"/>
    </source>
</evidence>
<dbReference type="RefSeq" id="XP_005537828.1">
    <property type="nucleotide sequence ID" value="XM_005537771.1"/>
</dbReference>
<evidence type="ECO:0000256" key="1">
    <source>
        <dbReference type="ARBA" id="ARBA00008683"/>
    </source>
</evidence>
<dbReference type="Proteomes" id="UP000007014">
    <property type="component" value="Chromosome 16"/>
</dbReference>
<dbReference type="CDD" id="cd07023">
    <property type="entry name" value="S49_Sppa_N_C"/>
    <property type="match status" value="1"/>
</dbReference>
<dbReference type="InterPro" id="IPR047272">
    <property type="entry name" value="S49_SppA_C"/>
</dbReference>
<evidence type="ECO:0000313" key="7">
    <source>
        <dbReference type="EMBL" id="BAM81792.1"/>
    </source>
</evidence>
<dbReference type="HOGENOM" id="CLU_008856_1_0_1"/>
<feature type="region of interest" description="Disordered" evidence="5">
    <location>
        <begin position="447"/>
        <end position="470"/>
    </location>
</feature>
<dbReference type="Gene3D" id="3.90.226.10">
    <property type="entry name" value="2-enoyl-CoA Hydratase, Chain A, domain 1"/>
    <property type="match status" value="2"/>
</dbReference>
<dbReference type="OrthoDB" id="4010at2759"/>
<dbReference type="SUPFAM" id="SSF52096">
    <property type="entry name" value="ClpP/crotonase"/>
    <property type="match status" value="2"/>
</dbReference>
<gene>
    <name evidence="7" type="ORF">CYME_CMP160C</name>
</gene>
<reference evidence="7 8" key="2">
    <citation type="journal article" date="2007" name="BMC Biol.">
        <title>A 100%-complete sequence reveals unusually simple genomic features in the hot-spring red alga Cyanidioschyzon merolae.</title>
        <authorList>
            <person name="Nozaki H."/>
            <person name="Takano H."/>
            <person name="Misumi O."/>
            <person name="Terasawa K."/>
            <person name="Matsuzaki M."/>
            <person name="Maruyama S."/>
            <person name="Nishida K."/>
            <person name="Yagisawa F."/>
            <person name="Yoshida Y."/>
            <person name="Fujiwara T."/>
            <person name="Takio S."/>
            <person name="Tamura K."/>
            <person name="Chung S.J."/>
            <person name="Nakamura S."/>
            <person name="Kuroiwa H."/>
            <person name="Tanaka K."/>
            <person name="Sato N."/>
            <person name="Kuroiwa T."/>
        </authorList>
    </citation>
    <scope>NUCLEOTIDE SEQUENCE [LARGE SCALE GENOMIC DNA]</scope>
    <source>
        <strain evidence="7 8">10D</strain>
    </source>
</reference>
<dbReference type="GeneID" id="16996086"/>
<dbReference type="CDD" id="cd07018">
    <property type="entry name" value="S49_SppA_67K_type"/>
    <property type="match status" value="1"/>
</dbReference>
<reference evidence="7 8" key="1">
    <citation type="journal article" date="2004" name="Nature">
        <title>Genome sequence of the ultrasmall unicellular red alga Cyanidioschyzon merolae 10D.</title>
        <authorList>
            <person name="Matsuzaki M."/>
            <person name="Misumi O."/>
            <person name="Shin-i T."/>
            <person name="Maruyama S."/>
            <person name="Takahara M."/>
            <person name="Miyagishima S."/>
            <person name="Mori T."/>
            <person name="Nishida K."/>
            <person name="Yagisawa F."/>
            <person name="Nishida K."/>
            <person name="Yoshida Y."/>
            <person name="Nishimura Y."/>
            <person name="Nakao S."/>
            <person name="Kobayashi T."/>
            <person name="Momoyama Y."/>
            <person name="Higashiyama T."/>
            <person name="Minoda A."/>
            <person name="Sano M."/>
            <person name="Nomoto H."/>
            <person name="Oishi K."/>
            <person name="Hayashi H."/>
            <person name="Ohta F."/>
            <person name="Nishizaka S."/>
            <person name="Haga S."/>
            <person name="Miura S."/>
            <person name="Morishita T."/>
            <person name="Kabeya Y."/>
            <person name="Terasawa K."/>
            <person name="Suzuki Y."/>
            <person name="Ishii Y."/>
            <person name="Asakawa S."/>
            <person name="Takano H."/>
            <person name="Ohta N."/>
            <person name="Kuroiwa H."/>
            <person name="Tanaka K."/>
            <person name="Shimizu N."/>
            <person name="Sugano S."/>
            <person name="Sato N."/>
            <person name="Nozaki H."/>
            <person name="Ogasawara N."/>
            <person name="Kohara Y."/>
            <person name="Kuroiwa T."/>
        </authorList>
    </citation>
    <scope>NUCLEOTIDE SEQUENCE [LARGE SCALE GENOMIC DNA]</scope>
    <source>
        <strain evidence="7 8">10D</strain>
    </source>
</reference>